<keyword evidence="2" id="KW-1185">Reference proteome</keyword>
<dbReference type="EMBL" id="CAKOFQ010007391">
    <property type="protein sequence ID" value="CAH2000133.1"/>
    <property type="molecule type" value="Genomic_DNA"/>
</dbReference>
<dbReference type="PANTHER" id="PTHR32344:SF1">
    <property type="entry name" value="U1-TYPE DOMAIN-CONTAINING PROTEIN"/>
    <property type="match status" value="1"/>
</dbReference>
<protein>
    <recommendedName>
        <fullName evidence="3">CGG triplet repeat-binding protein 1</fullName>
    </recommendedName>
</protein>
<dbReference type="OrthoDB" id="6780653at2759"/>
<name>A0A9P0LK07_ACAOB</name>
<dbReference type="Proteomes" id="UP001152888">
    <property type="component" value="Unassembled WGS sequence"/>
</dbReference>
<dbReference type="AlphaFoldDB" id="A0A9P0LK07"/>
<organism evidence="1 2">
    <name type="scientific">Acanthoscelides obtectus</name>
    <name type="common">Bean weevil</name>
    <name type="synonym">Bruchus obtectus</name>
    <dbReference type="NCBI Taxonomy" id="200917"/>
    <lineage>
        <taxon>Eukaryota</taxon>
        <taxon>Metazoa</taxon>
        <taxon>Ecdysozoa</taxon>
        <taxon>Arthropoda</taxon>
        <taxon>Hexapoda</taxon>
        <taxon>Insecta</taxon>
        <taxon>Pterygota</taxon>
        <taxon>Neoptera</taxon>
        <taxon>Endopterygota</taxon>
        <taxon>Coleoptera</taxon>
        <taxon>Polyphaga</taxon>
        <taxon>Cucujiformia</taxon>
        <taxon>Chrysomeloidea</taxon>
        <taxon>Chrysomelidae</taxon>
        <taxon>Bruchinae</taxon>
        <taxon>Bruchini</taxon>
        <taxon>Acanthoscelides</taxon>
    </lineage>
</organism>
<evidence type="ECO:0000313" key="2">
    <source>
        <dbReference type="Proteomes" id="UP001152888"/>
    </source>
</evidence>
<dbReference type="PANTHER" id="PTHR32344">
    <property type="entry name" value="U1-TYPE DOMAIN-CONTAINING PROTEIN"/>
    <property type="match status" value="1"/>
</dbReference>
<comment type="caution">
    <text evidence="1">The sequence shown here is derived from an EMBL/GenBank/DDBJ whole genome shotgun (WGS) entry which is preliminary data.</text>
</comment>
<accession>A0A9P0LK07</accession>
<proteinExistence type="predicted"/>
<evidence type="ECO:0008006" key="3">
    <source>
        <dbReference type="Google" id="ProtNLM"/>
    </source>
</evidence>
<sequence length="146" mass="16793">MPKVSSSKADLLKKWINNAKHLSTDGTVVYCNACSKQVSSNQKFQIDQHLATAIHKEMESRFNGKVQQTFGSTALCGSSQQNEDSKNEFYFDLSNSMAQSNIPWNKLEQPAFRKVLEKYCNRHIPNESILRKSYLKKFFQNHRKGD</sequence>
<dbReference type="GO" id="GO:0005634">
    <property type="term" value="C:nucleus"/>
    <property type="evidence" value="ECO:0007669"/>
    <property type="project" value="InterPro"/>
</dbReference>
<dbReference type="InterPro" id="IPR033375">
    <property type="entry name" value="Cggbp1"/>
</dbReference>
<reference evidence="1" key="1">
    <citation type="submission" date="2022-03" db="EMBL/GenBank/DDBJ databases">
        <authorList>
            <person name="Sayadi A."/>
        </authorList>
    </citation>
    <scope>NUCLEOTIDE SEQUENCE</scope>
</reference>
<evidence type="ECO:0000313" key="1">
    <source>
        <dbReference type="EMBL" id="CAH2000133.1"/>
    </source>
</evidence>
<dbReference type="GO" id="GO:0003690">
    <property type="term" value="F:double-stranded DNA binding"/>
    <property type="evidence" value="ECO:0007669"/>
    <property type="project" value="InterPro"/>
</dbReference>
<dbReference type="GO" id="GO:0006357">
    <property type="term" value="P:regulation of transcription by RNA polymerase II"/>
    <property type="evidence" value="ECO:0007669"/>
    <property type="project" value="InterPro"/>
</dbReference>
<gene>
    <name evidence="1" type="ORF">ACAOBT_LOCUS25370</name>
</gene>